<evidence type="ECO:0000256" key="6">
    <source>
        <dbReference type="ARBA" id="ARBA00023136"/>
    </source>
</evidence>
<dbReference type="InterPro" id="IPR058625">
    <property type="entry name" value="MdtA-like_BSH"/>
</dbReference>
<feature type="domain" description="Multidrug resistance protein MdtA-like C-terminal permuted SH3" evidence="11">
    <location>
        <begin position="318"/>
        <end position="378"/>
    </location>
</feature>
<evidence type="ECO:0000256" key="2">
    <source>
        <dbReference type="ARBA" id="ARBA00009477"/>
    </source>
</evidence>
<dbReference type="Gene3D" id="1.10.287.470">
    <property type="entry name" value="Helix hairpin bin"/>
    <property type="match status" value="1"/>
</dbReference>
<organism evidence="12 13">
    <name type="scientific">Acetobacter thailandicus</name>
    <dbReference type="NCBI Taxonomy" id="1502842"/>
    <lineage>
        <taxon>Bacteria</taxon>
        <taxon>Pseudomonadati</taxon>
        <taxon>Pseudomonadota</taxon>
        <taxon>Alphaproteobacteria</taxon>
        <taxon>Acetobacterales</taxon>
        <taxon>Acetobacteraceae</taxon>
        <taxon>Acetobacter</taxon>
    </lineage>
</organism>
<dbReference type="Pfam" id="PF25917">
    <property type="entry name" value="BSH_RND"/>
    <property type="match status" value="1"/>
</dbReference>
<dbReference type="Gene3D" id="2.40.30.170">
    <property type="match status" value="1"/>
</dbReference>
<keyword evidence="4" id="KW-1003">Cell membrane</keyword>
<dbReference type="Gene3D" id="2.40.50.100">
    <property type="match status" value="1"/>
</dbReference>
<feature type="domain" description="Multidrug resistance protein MdtA-like beta-barrel" evidence="10">
    <location>
        <begin position="231"/>
        <end position="314"/>
    </location>
</feature>
<evidence type="ECO:0000259" key="9">
    <source>
        <dbReference type="Pfam" id="PF25917"/>
    </source>
</evidence>
<evidence type="ECO:0000313" key="12">
    <source>
        <dbReference type="EMBL" id="MCX2563955.1"/>
    </source>
</evidence>
<dbReference type="Pfam" id="PF25967">
    <property type="entry name" value="RND-MFP_C"/>
    <property type="match status" value="1"/>
</dbReference>
<dbReference type="Proteomes" id="UP001301152">
    <property type="component" value="Unassembled WGS sequence"/>
</dbReference>
<dbReference type="PANTHER" id="PTHR30469:SF12">
    <property type="entry name" value="MULTIDRUG RESISTANCE PROTEIN MDTA"/>
    <property type="match status" value="1"/>
</dbReference>
<gene>
    <name evidence="12" type="ORF">OQ497_08295</name>
</gene>
<comment type="caution">
    <text evidence="12">The sequence shown here is derived from an EMBL/GenBank/DDBJ whole genome shotgun (WGS) entry which is preliminary data.</text>
</comment>
<evidence type="ECO:0000313" key="13">
    <source>
        <dbReference type="Proteomes" id="UP001301152"/>
    </source>
</evidence>
<dbReference type="Pfam" id="PF25876">
    <property type="entry name" value="HH_MFP_RND"/>
    <property type="match status" value="1"/>
</dbReference>
<feature type="transmembrane region" description="Helical" evidence="7">
    <location>
        <begin position="14"/>
        <end position="32"/>
    </location>
</feature>
<evidence type="ECO:0000256" key="7">
    <source>
        <dbReference type="SAM" id="Phobius"/>
    </source>
</evidence>
<evidence type="ECO:0000256" key="4">
    <source>
        <dbReference type="ARBA" id="ARBA00022475"/>
    </source>
</evidence>
<comment type="subcellular location">
    <subcellularLocation>
        <location evidence="1">Cell membrane</location>
    </subcellularLocation>
</comment>
<dbReference type="NCBIfam" id="TIGR01730">
    <property type="entry name" value="RND_mfp"/>
    <property type="match status" value="1"/>
</dbReference>
<feature type="domain" description="Multidrug resistance protein MdtA-like alpha-helical hairpin" evidence="8">
    <location>
        <begin position="124"/>
        <end position="193"/>
    </location>
</feature>
<dbReference type="SUPFAM" id="SSF111369">
    <property type="entry name" value="HlyD-like secretion proteins"/>
    <property type="match status" value="1"/>
</dbReference>
<dbReference type="Gene3D" id="2.40.420.20">
    <property type="match status" value="1"/>
</dbReference>
<dbReference type="EMBL" id="JAPIUZ010000003">
    <property type="protein sequence ID" value="MCX2563955.1"/>
    <property type="molecule type" value="Genomic_DNA"/>
</dbReference>
<dbReference type="InterPro" id="IPR058624">
    <property type="entry name" value="MdtA-like_HH"/>
</dbReference>
<evidence type="ECO:0000256" key="5">
    <source>
        <dbReference type="ARBA" id="ARBA00022519"/>
    </source>
</evidence>
<evidence type="ECO:0000259" key="10">
    <source>
        <dbReference type="Pfam" id="PF25944"/>
    </source>
</evidence>
<evidence type="ECO:0000256" key="3">
    <source>
        <dbReference type="ARBA" id="ARBA00022448"/>
    </source>
</evidence>
<evidence type="ECO:0000259" key="8">
    <source>
        <dbReference type="Pfam" id="PF25876"/>
    </source>
</evidence>
<feature type="domain" description="Multidrug resistance protein MdtA-like barrel-sandwich hybrid" evidence="9">
    <location>
        <begin position="85"/>
        <end position="225"/>
    </location>
</feature>
<keyword evidence="5" id="KW-0997">Cell inner membrane</keyword>
<dbReference type="InterPro" id="IPR058626">
    <property type="entry name" value="MdtA-like_b-barrel"/>
</dbReference>
<keyword evidence="7" id="KW-1133">Transmembrane helix</keyword>
<dbReference type="InterPro" id="IPR058627">
    <property type="entry name" value="MdtA-like_C"/>
</dbReference>
<evidence type="ECO:0000256" key="1">
    <source>
        <dbReference type="ARBA" id="ARBA00004236"/>
    </source>
</evidence>
<sequence>MSPPPEPPSSDKRITVRTIIIIAVVCLLALGVKSCFFHAPSHPKNQPGNTSSENDDTQPVAVTAARRGSIPVNLIELGTVVPITNVTVQTRVEGYLTDVLFTEGQHVHKGDLLAIIDPRPYQVQLEQYEGQLARDQAQLGQARVDNARYQRLIKQDSIDAKTARDQQFQVEQLEGTVKADQAQVDSEKLQLIYCHIVAPVDGRIGIRAVDRGNFLSAGQSGGLAILTQMQPISVVFTLPQEQLPEVATQLREKRELKVAAWDSSNTHKIADGIVSALDSQIDTSTGTVRLRAIFANENEHLFPNQFVNAHLLVKTLDNVVLVPSNALQTGPSGRFVYIVNNNDTVDIRRVVPGVSNETTTVISSGLRGGERVVTDGTDHLRIGTHVTIPVAEKTDLSPGSSTP</sequence>
<keyword evidence="7" id="KW-0812">Transmembrane</keyword>
<name>A0ABT3QF95_9PROT</name>
<accession>A0ABT3QF95</accession>
<reference evidence="12 13" key="1">
    <citation type="submission" date="2022-11" db="EMBL/GenBank/DDBJ databases">
        <title>Genome sequencing of Acetobacter type strain.</title>
        <authorList>
            <person name="Heo J."/>
            <person name="Lee D."/>
            <person name="Han B.-H."/>
            <person name="Hong S.-B."/>
            <person name="Kwon S.-W."/>
        </authorList>
    </citation>
    <scope>NUCLEOTIDE SEQUENCE [LARGE SCALE GENOMIC DNA]</scope>
    <source>
        <strain evidence="12 13">KACC 21253</strain>
    </source>
</reference>
<keyword evidence="3" id="KW-0813">Transport</keyword>
<comment type="similarity">
    <text evidence="2">Belongs to the membrane fusion protein (MFP) (TC 8.A.1) family.</text>
</comment>
<keyword evidence="13" id="KW-1185">Reference proteome</keyword>
<proteinExistence type="inferred from homology"/>
<evidence type="ECO:0000259" key="11">
    <source>
        <dbReference type="Pfam" id="PF25967"/>
    </source>
</evidence>
<dbReference type="InterPro" id="IPR006143">
    <property type="entry name" value="RND_pump_MFP"/>
</dbReference>
<keyword evidence="6 7" id="KW-0472">Membrane</keyword>
<dbReference type="Pfam" id="PF25944">
    <property type="entry name" value="Beta-barrel_RND"/>
    <property type="match status" value="1"/>
</dbReference>
<dbReference type="PANTHER" id="PTHR30469">
    <property type="entry name" value="MULTIDRUG RESISTANCE PROTEIN MDTA"/>
    <property type="match status" value="1"/>
</dbReference>
<protein>
    <submittedName>
        <fullName evidence="12">Efflux RND transporter periplasmic adaptor subunit</fullName>
    </submittedName>
</protein>